<sequence length="187" mass="21560">MRIWQQNVNKSLLAQEDLLHRAHPNDYDLIAIQEPYLDRLALTRSTTHWRVVYPSPHRTDAASRSRSVLLINKKLSTNNWNPISIPHADVTAVTIRTEGAASIHLFNLYVDAHSDTAIHATVRAMRNLGDWDDDEDLQQQALWIGDFNRHHQRWDDPGNAHLFTSANVNRAEILTRYLDVLGLEMRN</sequence>
<proteinExistence type="predicted"/>
<dbReference type="EMBL" id="JANSHE010001729">
    <property type="protein sequence ID" value="KAJ3001361.1"/>
    <property type="molecule type" value="Genomic_DNA"/>
</dbReference>
<keyword evidence="2" id="KW-1185">Reference proteome</keyword>
<name>A0ACC1PTB2_9APHY</name>
<organism evidence="1 2">
    <name type="scientific">Trametes sanguinea</name>
    <dbReference type="NCBI Taxonomy" id="158606"/>
    <lineage>
        <taxon>Eukaryota</taxon>
        <taxon>Fungi</taxon>
        <taxon>Dikarya</taxon>
        <taxon>Basidiomycota</taxon>
        <taxon>Agaricomycotina</taxon>
        <taxon>Agaricomycetes</taxon>
        <taxon>Polyporales</taxon>
        <taxon>Polyporaceae</taxon>
        <taxon>Trametes</taxon>
    </lineage>
</organism>
<accession>A0ACC1PTB2</accession>
<dbReference type="Proteomes" id="UP001144978">
    <property type="component" value="Unassembled WGS sequence"/>
</dbReference>
<comment type="caution">
    <text evidence="1">The sequence shown here is derived from an EMBL/GenBank/DDBJ whole genome shotgun (WGS) entry which is preliminary data.</text>
</comment>
<evidence type="ECO:0000313" key="1">
    <source>
        <dbReference type="EMBL" id="KAJ3001361.1"/>
    </source>
</evidence>
<protein>
    <submittedName>
        <fullName evidence="1">Uncharacterized protein</fullName>
    </submittedName>
</protein>
<reference evidence="1" key="1">
    <citation type="submission" date="2022-08" db="EMBL/GenBank/DDBJ databases">
        <title>Genome Sequence of Pycnoporus sanguineus.</title>
        <authorList>
            <person name="Buettner E."/>
        </authorList>
    </citation>
    <scope>NUCLEOTIDE SEQUENCE</scope>
    <source>
        <strain evidence="1">CG-C14</strain>
    </source>
</reference>
<evidence type="ECO:0000313" key="2">
    <source>
        <dbReference type="Proteomes" id="UP001144978"/>
    </source>
</evidence>
<gene>
    <name evidence="1" type="ORF">NUW54_g6474</name>
</gene>